<keyword evidence="1" id="KW-1133">Transmembrane helix</keyword>
<feature type="transmembrane region" description="Helical" evidence="1">
    <location>
        <begin position="104"/>
        <end position="131"/>
    </location>
</feature>
<comment type="caution">
    <text evidence="2">The sequence shown here is derived from an EMBL/GenBank/DDBJ whole genome shotgun (WGS) entry which is preliminary data.</text>
</comment>
<gene>
    <name evidence="2" type="ORF">HMJ28_12910</name>
</gene>
<sequence>MIETIITLFYRIKFKIQLFLIDFDLNTFLLNLFIFSTLGFSVYLIKKFNLIFSQSTTNFISLTICVLTLYGIFFAFLQFLIGNNSNKFLFWGTNKIEFSILNKFIYRLVNIFATKLIIITFIIVPIANFIINKLDMSLSSDKLLILPSVWAVCLTYLIIVFGFLLTQSLTALFIVFKIENNEDWKIKYRIKKFILKQALLGLKKGYFWDYFDDQKKSIENDQLLNFTSFVYNGVLKHIGSKMPKAKQDIYLYHKKSKMPLDSFLKERWKHVEELSVREKIKLLEVENKSLNRFSIFCKNGDLFKECLLNTENLLEPFYDVLSEIKSAEDMKLLLEIINNYNYFDFSKNEHGYSEQAYRISSKLFYSIKNKFSTITNDTVKNVLVELNYNKKEIAESFFKLIYSDECENSENGKEFIKFMLGTLCLNYIYAFIFYCVLHYGSPSETVLQEEIYYFRELYLLNNKYEIVDNQKICNLVEGTNIGNKVKSKLISWLLNNMNNDLNNEVLDNMYKFRYINYSKFLKIRFIFSDGYKEGCFSPEFFDDVKTNELKKDTIDGIISSYFAYISSNVESLNYYFMSEHHKAFTEKFEDYLLTFIENQLEYNNYKYKHIILYLIKDVPKVKEYLLCKKFISKYEFSDNFYIEDYFIDFIILVFEDAQFYKVFSKDDIIKKHIKDKLKYLSKEGELNDYLQNLYLPIDKCHNFEKIKNFKAKILEYFEIRT</sequence>
<dbReference type="Proteomes" id="UP000528432">
    <property type="component" value="Unassembled WGS sequence"/>
</dbReference>
<feature type="transmembrane region" description="Helical" evidence="1">
    <location>
        <begin position="28"/>
        <end position="45"/>
    </location>
</feature>
<proteinExistence type="predicted"/>
<feature type="transmembrane region" description="Helical" evidence="1">
    <location>
        <begin position="57"/>
        <end position="81"/>
    </location>
</feature>
<dbReference type="AlphaFoldDB" id="A0A7Y3Y0L1"/>
<keyword evidence="1" id="KW-0812">Transmembrane</keyword>
<evidence type="ECO:0000313" key="2">
    <source>
        <dbReference type="EMBL" id="NOH17263.1"/>
    </source>
</evidence>
<keyword evidence="1" id="KW-0472">Membrane</keyword>
<dbReference type="RefSeq" id="WP_171304073.1">
    <property type="nucleotide sequence ID" value="NZ_JABFIF010000044.1"/>
</dbReference>
<dbReference type="EMBL" id="JABFIF010000044">
    <property type="protein sequence ID" value="NOH17263.1"/>
    <property type="molecule type" value="Genomic_DNA"/>
</dbReference>
<evidence type="ECO:0000313" key="3">
    <source>
        <dbReference type="Proteomes" id="UP000528432"/>
    </source>
</evidence>
<evidence type="ECO:0000256" key="1">
    <source>
        <dbReference type="SAM" id="Phobius"/>
    </source>
</evidence>
<name>A0A7Y3Y0L1_CLOCO</name>
<accession>A0A7Y3Y0L1</accession>
<reference evidence="2 3" key="1">
    <citation type="submission" date="2020-05" db="EMBL/GenBank/DDBJ databases">
        <title>Draft genome sequence of Clostridium cochlearium strain AGROS13 isolated from a sheep dairy farm in New Zealand.</title>
        <authorList>
            <person name="Gupta T.B."/>
            <person name="Jauregui R."/>
            <person name="Risson A.N."/>
            <person name="Brightwell G."/>
            <person name="Maclean P."/>
        </authorList>
    </citation>
    <scope>NUCLEOTIDE SEQUENCE [LARGE SCALE GENOMIC DNA]</scope>
    <source>
        <strain evidence="2 3">AGROS13</strain>
    </source>
</reference>
<feature type="transmembrane region" description="Helical" evidence="1">
    <location>
        <begin position="143"/>
        <end position="165"/>
    </location>
</feature>
<protein>
    <submittedName>
        <fullName evidence="2">Uncharacterized protein</fullName>
    </submittedName>
</protein>
<organism evidence="2 3">
    <name type="scientific">Clostridium cochlearium</name>
    <dbReference type="NCBI Taxonomy" id="1494"/>
    <lineage>
        <taxon>Bacteria</taxon>
        <taxon>Bacillati</taxon>
        <taxon>Bacillota</taxon>
        <taxon>Clostridia</taxon>
        <taxon>Eubacteriales</taxon>
        <taxon>Clostridiaceae</taxon>
        <taxon>Clostridium</taxon>
    </lineage>
</organism>